<dbReference type="RefSeq" id="WP_337109524.1">
    <property type="nucleotide sequence ID" value="NZ_JAPYKS010000058.1"/>
</dbReference>
<dbReference type="Proteomes" id="UP001387293">
    <property type="component" value="Unassembled WGS sequence"/>
</dbReference>
<dbReference type="Gene3D" id="1.10.10.10">
    <property type="entry name" value="Winged helix-like DNA-binding domain superfamily/Winged helix DNA-binding domain"/>
    <property type="match status" value="1"/>
</dbReference>
<dbReference type="InterPro" id="IPR036388">
    <property type="entry name" value="WH-like_DNA-bd_sf"/>
</dbReference>
<dbReference type="Pfam" id="PF01590">
    <property type="entry name" value="GAF"/>
    <property type="match status" value="1"/>
</dbReference>
<accession>A0ABU8L8B6</accession>
<proteinExistence type="predicted"/>
<dbReference type="InterPro" id="IPR016032">
    <property type="entry name" value="Sig_transdc_resp-reg_C-effctor"/>
</dbReference>
<evidence type="ECO:0000313" key="5">
    <source>
        <dbReference type="EMBL" id="MEI9413209.1"/>
    </source>
</evidence>
<dbReference type="Pfam" id="PF00196">
    <property type="entry name" value="GerE"/>
    <property type="match status" value="1"/>
</dbReference>
<protein>
    <submittedName>
        <fullName evidence="5">Helix-turn-helix transcriptional regulator</fullName>
    </submittedName>
</protein>
<dbReference type="PRINTS" id="PR00038">
    <property type="entry name" value="HTHLUXR"/>
</dbReference>
<keyword evidence="2" id="KW-0238">DNA-binding</keyword>
<comment type="caution">
    <text evidence="5">The sequence shown here is derived from an EMBL/GenBank/DDBJ whole genome shotgun (WGS) entry which is preliminary data.</text>
</comment>
<dbReference type="EMBL" id="JAPYKS010000058">
    <property type="protein sequence ID" value="MEI9413209.1"/>
    <property type="molecule type" value="Genomic_DNA"/>
</dbReference>
<dbReference type="InterPro" id="IPR003018">
    <property type="entry name" value="GAF"/>
</dbReference>
<evidence type="ECO:0000313" key="6">
    <source>
        <dbReference type="Proteomes" id="UP001387293"/>
    </source>
</evidence>
<feature type="domain" description="HTH luxR-type" evidence="4">
    <location>
        <begin position="163"/>
        <end position="228"/>
    </location>
</feature>
<evidence type="ECO:0000256" key="1">
    <source>
        <dbReference type="ARBA" id="ARBA00023015"/>
    </source>
</evidence>
<evidence type="ECO:0000256" key="3">
    <source>
        <dbReference type="ARBA" id="ARBA00023163"/>
    </source>
</evidence>
<keyword evidence="3" id="KW-0804">Transcription</keyword>
<name>A0ABU8L8B6_9HYPH</name>
<gene>
    <name evidence="5" type="ORF">O7A60_31420</name>
</gene>
<keyword evidence="1" id="KW-0805">Transcription regulation</keyword>
<dbReference type="PANTHER" id="PTHR44688">
    <property type="entry name" value="DNA-BINDING TRANSCRIPTIONAL ACTIVATOR DEVR_DOSR"/>
    <property type="match status" value="1"/>
</dbReference>
<reference evidence="5 6" key="1">
    <citation type="submission" date="2022-12" db="EMBL/GenBank/DDBJ databases">
        <authorList>
            <person name="Muema E."/>
        </authorList>
    </citation>
    <scope>NUCLEOTIDE SEQUENCE [LARGE SCALE GENOMIC DNA]</scope>
    <source>
        <strain evidence="6">1326</strain>
    </source>
</reference>
<evidence type="ECO:0000256" key="2">
    <source>
        <dbReference type="ARBA" id="ARBA00023125"/>
    </source>
</evidence>
<dbReference type="SUPFAM" id="SSF46894">
    <property type="entry name" value="C-terminal effector domain of the bipartite response regulators"/>
    <property type="match status" value="1"/>
</dbReference>
<keyword evidence="6" id="KW-1185">Reference proteome</keyword>
<dbReference type="PROSITE" id="PS50043">
    <property type="entry name" value="HTH_LUXR_2"/>
    <property type="match status" value="1"/>
</dbReference>
<evidence type="ECO:0000259" key="4">
    <source>
        <dbReference type="PROSITE" id="PS50043"/>
    </source>
</evidence>
<dbReference type="CDD" id="cd06170">
    <property type="entry name" value="LuxR_C_like"/>
    <property type="match status" value="1"/>
</dbReference>
<sequence>MLALVEDHLQSIRNAQSDRDIASVLNKISEHFEYRSAYVVEYMGPQKTPRTVVDTNEHRDGVWSEYFSSALYDGKAAMDILTSAPVIFLDANRFSPEVQARKDFWIENDIVDCTVVPIQHGGEMAGVVVFCGPRRLTPAEQTALQIVSYNLFAQTRSFRSVGSRALPGQLTSREKEVMRLSSEGLTSQEVAERLGMSPRTVNQHVDNVAHKLGTKNRTHTVAEAIRHDLLR</sequence>
<dbReference type="PROSITE" id="PS00622">
    <property type="entry name" value="HTH_LUXR_1"/>
    <property type="match status" value="1"/>
</dbReference>
<dbReference type="SUPFAM" id="SSF55781">
    <property type="entry name" value="GAF domain-like"/>
    <property type="match status" value="1"/>
</dbReference>
<dbReference type="PANTHER" id="PTHR44688:SF16">
    <property type="entry name" value="DNA-BINDING TRANSCRIPTIONAL ACTIVATOR DEVR_DOSR"/>
    <property type="match status" value="1"/>
</dbReference>
<dbReference type="InterPro" id="IPR000792">
    <property type="entry name" value="Tscrpt_reg_LuxR_C"/>
</dbReference>
<dbReference type="SMART" id="SM00421">
    <property type="entry name" value="HTH_LUXR"/>
    <property type="match status" value="1"/>
</dbReference>
<organism evidence="5 6">
    <name type="scientific">Mesorhizobium salmacidum</name>
    <dbReference type="NCBI Taxonomy" id="3015171"/>
    <lineage>
        <taxon>Bacteria</taxon>
        <taxon>Pseudomonadati</taxon>
        <taxon>Pseudomonadota</taxon>
        <taxon>Alphaproteobacteria</taxon>
        <taxon>Hyphomicrobiales</taxon>
        <taxon>Phyllobacteriaceae</taxon>
        <taxon>Mesorhizobium</taxon>
    </lineage>
</organism>